<organism evidence="1 2">
    <name type="scientific">Cryptolaemus montrouzieri</name>
    <dbReference type="NCBI Taxonomy" id="559131"/>
    <lineage>
        <taxon>Eukaryota</taxon>
        <taxon>Metazoa</taxon>
        <taxon>Ecdysozoa</taxon>
        <taxon>Arthropoda</taxon>
        <taxon>Hexapoda</taxon>
        <taxon>Insecta</taxon>
        <taxon>Pterygota</taxon>
        <taxon>Neoptera</taxon>
        <taxon>Endopterygota</taxon>
        <taxon>Coleoptera</taxon>
        <taxon>Polyphaga</taxon>
        <taxon>Cucujiformia</taxon>
        <taxon>Coccinelloidea</taxon>
        <taxon>Coccinellidae</taxon>
        <taxon>Scymninae</taxon>
        <taxon>Scymnini</taxon>
        <taxon>Cryptolaemus</taxon>
    </lineage>
</organism>
<evidence type="ECO:0000313" key="1">
    <source>
        <dbReference type="EMBL" id="KAL3265686.1"/>
    </source>
</evidence>
<keyword evidence="2" id="KW-1185">Reference proteome</keyword>
<sequence length="2573" mass="293147">MKSIGLIGTTTLEVRAMINSLKGGKSAASPANFTSSSVETLVPGKVGPEINFAHGYRRNNDGKVRADSSPSNTMKISIDFSSRKLDSPTIIENLLSILHNLKDKVNRKLKMGKDSTIEIIYRLPKEASDNFIKDATYMILSKIANQLPKTKISIQSKVVRDNLGFVSSFGIILIIHPFSHTSDIPIHNQNYSNGIYMDLSKPEKGLLQDILLLLLKNGVNAKASNEKESKFEMEIQPPRKIEEFNFDSATTKTTAKRYMRHTTNANLNQLFEYKIPRISRAVRDSLSIISNSDLIHATDSNSDKHNSTDRNNTMKFFFDLSKADSGLSQEITNILPQLKDEVQQQNKKGLSSHFQLIIDPPKQVDKKYVRDIRNTILSSISNEFLGSKIKIRSKLVENPKGSISKVNIILTILPQSDKYEDIFRERKNLIRLDIDVKNSKDELNKKIGDILPILRDEVNKQNPRGLDSNFQINIHPPEAVTEKYVREATNTVLSLITYGFPDYKLGLRSIAVKNLQGFISTFELLLTIRPDVRKLEENISDLNEIKSITVNIFNSSKLRSLIIKEITDVVPILKEELNKQNSTGLSPIIQLKVVPLKKATEKLVRDTMNGIFSIISKEFPERKIKIRSKIFQDSDDFISNFDVILTIDPNTFKLGERVSDLNDHNTNTLNIDLGKPQGDIVQKITNILPLLKNYVNKMNPKKLPSIFHLNIHPPEAATEEFVRNITNEIVLSISKEFRKHKINVQSHVAKDSEGFISNFKVILTIHSSFNKSINSIRNPNQNSINKVDIDLSTTENGLFQQITNLLPTFRAEVNKQNSKGQTSIFQLVIHPPKAVTTKFVRDRANEILLWTSKEFPNSKINLQSNIVKDPQGFISEFNVFLKLYPNFNRLDNIPDRNTGDIFNILSPPRDQVNERRSCIFHLKIHLPKEANESFVKNTVNNILISMSKEFPEDKINIRSKIVENSKGLITNLDLTLIIHLAFKETENISTLNNDITNTFFIDLSQQSSRLNQEIENIIPLLRDEVDKRRSNGLSPNFQVKMHPPEDATDKLNRNSTTKIQSSFSKTYPTLEYGVRSNIFEDSQGFIPNYDMFITADSHSNNLKQDNISHENTNNTYKIVIDLTKPSSHLNQEIKDILPLFRDKVDKRFQNGLPSYFHIKIRLPKTATEKLFRDTANKILSSISQEFPKQKINVRSQMVKESPGFISNYDMFMTFYSDLNDPEDNMPSKIRNEINWIFIDLSKQGSNFDQLIENILPQMRDEVEKRNRKGLSSIFHLEVRAPKTATEKLVEESANKIHSSISKEFPKQKIKMKTGMLKDSQGLISNYDMFLTIDSELNNIEDIIPSGKRNDAKKINIDLRKPGSHLSQELTNILPQMREEVSNSNAIGLPANFKLKIHLPNTGTEELVNDQTNKIISTLSKEFPQQKMSVKTQLVKDIQGFIPAYFMLLTIDSVVNCLGDIIPSENKKDTNRIYIDLRKPGSQLSQEIETILPLMRDEVDKRNPMGLSSNFQIKVRPQKAATEKFVRESGNKILSSISKEFPKQKIKMKTGMLKDSQGLIPNYDMFLTIDSELNNIEDIVPSENRNDAKIINIDLRKPGSELSQEIETILPLMRDEVHKRNPMGLSSNFQIKVRPQTPATEKLVRESGNEILSSISKEFPKQKIKMKTGMLKDSQGLIPNYDMFLTIDSELNNIEDIVPSENKNDAKIINIDLRKPGSELSQEIETILPLMRDEVYERNPMGLSSNFQIKVRPQKAATEKFVRESGNKILSSISKEFPKQKIKMKTGMLKDSQGLIPNYDMFLTIDSELNNIEDIVPSENRNDAKIINIDLRKPGSELSQEIETILPLMRDEVHKRNPMGLSSNFQIKVRPQTPATEKLVRESGNKILSSISKEFPKQKIKMKTGMLKDSQGLIPNYDMFLTIDSELNNIEDIVPSENKNDAKIINIDLRKPGSELSQEIETILPLMRNEVHKRNPMGLSSNFQIKVRPQTPATEKLVRESGNKILSSISKEFPKQKIKMKTGMLKDSQGLIPNYDMFLTIDSELNNIEDIVPSENKNDAKIINIDLRKPGSELSQEIETILPLMRNEVHKRNPMGLSSNFQIKVRPQTPATEKLVRESGNKILSSISKEFPKQKIKMKTGMLKDSQGLIPNYDMFLTIDSELNNIEDIVPSENKNDAKIINIDLRKPGSELSQEIETILPLMRNKVHKRNPMGLSSNFQIKVRPQTPATEKLVRESGNKILSSISKEFPKQKIKMKTGMLKDSQGLIPNYDMFLTIDSELNNIEDIVPSENRNDAKIINIDLRKPGSELSQEIETILPLMRDEVYTRNPMGLSSNFQIKVRPKTPATEKLVRESGNKILSSISKEFPKQKIKMKTGMLKDSQGLIPNYDMFLTIDSELNNIEDIVPSENRNDAKMINIDLRKPGSELSQEIETILPLMRNELYKRNPMGLSSNFQIKVRPKTPATEKLVRESGNKILSSISKEFPKQKIKMKTGMLKDSQGLIPNYDMFLTIDSELNNIEDIVPSENRNDAKMINIDLRKPGSELSQEIETILPLMRMKYIKGIRWDYPQISK</sequence>
<comment type="caution">
    <text evidence="1">The sequence shown here is derived from an EMBL/GenBank/DDBJ whole genome shotgun (WGS) entry which is preliminary data.</text>
</comment>
<protein>
    <submittedName>
        <fullName evidence="1">Uncharacterized protein</fullName>
    </submittedName>
</protein>
<reference evidence="1 2" key="1">
    <citation type="journal article" date="2021" name="BMC Biol.">
        <title>Horizontally acquired antibacterial genes associated with adaptive radiation of ladybird beetles.</title>
        <authorList>
            <person name="Li H.S."/>
            <person name="Tang X.F."/>
            <person name="Huang Y.H."/>
            <person name="Xu Z.Y."/>
            <person name="Chen M.L."/>
            <person name="Du X.Y."/>
            <person name="Qiu B.Y."/>
            <person name="Chen P.T."/>
            <person name="Zhang W."/>
            <person name="Slipinski A."/>
            <person name="Escalona H.E."/>
            <person name="Waterhouse R.M."/>
            <person name="Zwick A."/>
            <person name="Pang H."/>
        </authorList>
    </citation>
    <scope>NUCLEOTIDE SEQUENCE [LARGE SCALE GENOMIC DNA]</scope>
    <source>
        <strain evidence="1">SYSU2018</strain>
    </source>
</reference>
<name>A0ABD2MH19_9CUCU</name>
<proteinExistence type="predicted"/>
<dbReference type="Proteomes" id="UP001516400">
    <property type="component" value="Unassembled WGS sequence"/>
</dbReference>
<evidence type="ECO:0000313" key="2">
    <source>
        <dbReference type="Proteomes" id="UP001516400"/>
    </source>
</evidence>
<gene>
    <name evidence="1" type="ORF">HHI36_009889</name>
</gene>
<accession>A0ABD2MH19</accession>
<dbReference type="EMBL" id="JABFTP020000001">
    <property type="protein sequence ID" value="KAL3265686.1"/>
    <property type="molecule type" value="Genomic_DNA"/>
</dbReference>